<dbReference type="AlphaFoldDB" id="A0AAE8SWV2"/>
<dbReference type="Proteomes" id="UP001187682">
    <property type="component" value="Unassembled WGS sequence"/>
</dbReference>
<evidence type="ECO:0000313" key="3">
    <source>
        <dbReference type="Proteomes" id="UP001187682"/>
    </source>
</evidence>
<accession>A0AAE8SWV2</accession>
<name>A0AAE8SWV2_9PEZI</name>
<keyword evidence="3" id="KW-1185">Reference proteome</keyword>
<proteinExistence type="predicted"/>
<sequence length="229" mass="24555">MRRGIASTSAHVPTTNSVVAGAAVRIILKADQPTGRTVTGTVQNVLTRGNHPRGIKVRLTDGRVGRVQAMVDDLARDSETQPGAAGGSRGAVAASSFLDLDYSASRHRGNGQEVPASQQQIGLDAYVKEAKPKKGRRGKAHPSGATEENSEEVAQNEPEAPTGASFEGTSEVLKCPSRLGSRDALQDRRRSFSPEIESTGDTHRGSKRRMSLRIDIFAREATDETIWIE</sequence>
<organism evidence="2 3">
    <name type="scientific">Cephalotrichum gorgonifer</name>
    <dbReference type="NCBI Taxonomy" id="2041049"/>
    <lineage>
        <taxon>Eukaryota</taxon>
        <taxon>Fungi</taxon>
        <taxon>Dikarya</taxon>
        <taxon>Ascomycota</taxon>
        <taxon>Pezizomycotina</taxon>
        <taxon>Sordariomycetes</taxon>
        <taxon>Hypocreomycetidae</taxon>
        <taxon>Microascales</taxon>
        <taxon>Microascaceae</taxon>
        <taxon>Cephalotrichum</taxon>
    </lineage>
</organism>
<feature type="compositionally biased region" description="Basic and acidic residues" evidence="1">
    <location>
        <begin position="180"/>
        <end position="192"/>
    </location>
</feature>
<dbReference type="NCBIfam" id="TIGR03833">
    <property type="entry name" value="YwbE family protein"/>
    <property type="match status" value="1"/>
</dbReference>
<evidence type="ECO:0000256" key="1">
    <source>
        <dbReference type="SAM" id="MobiDB-lite"/>
    </source>
</evidence>
<evidence type="ECO:0008006" key="4">
    <source>
        <dbReference type="Google" id="ProtNLM"/>
    </source>
</evidence>
<feature type="region of interest" description="Disordered" evidence="1">
    <location>
        <begin position="129"/>
        <end position="207"/>
    </location>
</feature>
<reference evidence="2" key="1">
    <citation type="submission" date="2018-03" db="EMBL/GenBank/DDBJ databases">
        <authorList>
            <person name="Guldener U."/>
        </authorList>
    </citation>
    <scope>NUCLEOTIDE SEQUENCE</scope>
</reference>
<dbReference type="InterPro" id="IPR019240">
    <property type="entry name" value="DUF2196"/>
</dbReference>
<comment type="caution">
    <text evidence="2">The sequence shown here is derived from an EMBL/GenBank/DDBJ whole genome shotgun (WGS) entry which is preliminary data.</text>
</comment>
<dbReference type="PANTHER" id="PTHR40069:SF1">
    <property type="entry name" value="YWBE PROTEIN"/>
    <property type="match status" value="1"/>
</dbReference>
<dbReference type="PANTHER" id="PTHR40069">
    <property type="entry name" value="YWBE PROTEIN"/>
    <property type="match status" value="1"/>
</dbReference>
<gene>
    <name evidence="2" type="ORF">DNG_06869</name>
</gene>
<protein>
    <recommendedName>
        <fullName evidence="4">YwbE family protein</fullName>
    </recommendedName>
</protein>
<dbReference type="Pfam" id="PF09962">
    <property type="entry name" value="DUF2196"/>
    <property type="match status" value="1"/>
</dbReference>
<dbReference type="EMBL" id="ONZQ02000009">
    <property type="protein sequence ID" value="SPO04186.1"/>
    <property type="molecule type" value="Genomic_DNA"/>
</dbReference>
<evidence type="ECO:0000313" key="2">
    <source>
        <dbReference type="EMBL" id="SPO04186.1"/>
    </source>
</evidence>